<evidence type="ECO:0000313" key="2">
    <source>
        <dbReference type="Proteomes" id="UP000466848"/>
    </source>
</evidence>
<name>A0A858BY23_9FIRM</name>
<sequence>MRSFLISLGCLLVLAGSWLVYTNYSDEKIHEFNDRIETVIIEEVKSDRWQQAEEHLDKLEDDWHQYKKVACLFFSTNELNDIDYSFAKSKYYIKAEDLSNSSGELSYLKEQMRFLHANQEITIANLF</sequence>
<dbReference type="InterPro" id="IPR025373">
    <property type="entry name" value="DUF4363"/>
</dbReference>
<dbReference type="EMBL" id="CP048649">
    <property type="protein sequence ID" value="QIB69614.1"/>
    <property type="molecule type" value="Genomic_DNA"/>
</dbReference>
<organism evidence="1 2">
    <name type="scientific">Aminipila butyrica</name>
    <dbReference type="NCBI Taxonomy" id="433296"/>
    <lineage>
        <taxon>Bacteria</taxon>
        <taxon>Bacillati</taxon>
        <taxon>Bacillota</taxon>
        <taxon>Clostridia</taxon>
        <taxon>Peptostreptococcales</taxon>
        <taxon>Anaerovoracaceae</taxon>
        <taxon>Aminipila</taxon>
    </lineage>
</organism>
<proteinExistence type="predicted"/>
<dbReference type="KEGG" id="abut:Ami103574_09880"/>
<keyword evidence="2" id="KW-1185">Reference proteome</keyword>
<accession>A0A858BY23</accession>
<dbReference type="Proteomes" id="UP000466848">
    <property type="component" value="Chromosome"/>
</dbReference>
<protein>
    <submittedName>
        <fullName evidence="1">DUF4363 family protein</fullName>
    </submittedName>
</protein>
<reference evidence="1 2" key="1">
    <citation type="submission" date="2020-02" db="EMBL/GenBank/DDBJ databases">
        <authorList>
            <person name="Kim Y.B."/>
            <person name="Roh S.W."/>
        </authorList>
    </citation>
    <scope>NUCLEOTIDE SEQUENCE [LARGE SCALE GENOMIC DNA]</scope>
    <source>
        <strain evidence="1 2">DSM 103574</strain>
    </source>
</reference>
<evidence type="ECO:0000313" key="1">
    <source>
        <dbReference type="EMBL" id="QIB69614.1"/>
    </source>
</evidence>
<dbReference type="AlphaFoldDB" id="A0A858BY23"/>
<gene>
    <name evidence="1" type="ORF">Ami103574_09880</name>
</gene>
<dbReference type="RefSeq" id="WP_163066855.1">
    <property type="nucleotide sequence ID" value="NZ_CP048649.1"/>
</dbReference>
<dbReference type="Pfam" id="PF14276">
    <property type="entry name" value="DUF4363"/>
    <property type="match status" value="1"/>
</dbReference>